<organism evidence="4 5">
    <name type="scientific">Cordyceps militaris (strain CM01)</name>
    <name type="common">Caterpillar fungus</name>
    <dbReference type="NCBI Taxonomy" id="983644"/>
    <lineage>
        <taxon>Eukaryota</taxon>
        <taxon>Fungi</taxon>
        <taxon>Dikarya</taxon>
        <taxon>Ascomycota</taxon>
        <taxon>Pezizomycotina</taxon>
        <taxon>Sordariomycetes</taxon>
        <taxon>Hypocreomycetidae</taxon>
        <taxon>Hypocreales</taxon>
        <taxon>Cordycipitaceae</taxon>
        <taxon>Cordyceps</taxon>
    </lineage>
</organism>
<feature type="transmembrane region" description="Helical" evidence="2">
    <location>
        <begin position="710"/>
        <end position="729"/>
    </location>
</feature>
<feature type="region of interest" description="Disordered" evidence="1">
    <location>
        <begin position="1"/>
        <end position="63"/>
    </location>
</feature>
<feature type="domain" description="HNH nuclease" evidence="3">
    <location>
        <begin position="353"/>
        <end position="420"/>
    </location>
</feature>
<dbReference type="HOGENOM" id="CLU_377226_0_0_1"/>
<evidence type="ECO:0000259" key="3">
    <source>
        <dbReference type="Pfam" id="PF13391"/>
    </source>
</evidence>
<reference evidence="4 5" key="1">
    <citation type="journal article" date="2011" name="Genome Biol.">
        <title>Genome sequence of the insect pathogenic fungus Cordyceps militaris, a valued traditional Chinese medicine.</title>
        <authorList>
            <person name="Zheng P."/>
            <person name="Xia Y."/>
            <person name="Xiao G."/>
            <person name="Xiong C."/>
            <person name="Hu X."/>
            <person name="Zhang S."/>
            <person name="Zheng H."/>
            <person name="Huang Y."/>
            <person name="Zhou Y."/>
            <person name="Wang S."/>
            <person name="Zhao G.P."/>
            <person name="Liu X."/>
            <person name="St Leger R.J."/>
            <person name="Wang C."/>
        </authorList>
    </citation>
    <scope>NUCLEOTIDE SEQUENCE [LARGE SCALE GENOMIC DNA]</scope>
    <source>
        <strain evidence="4 5">CM01</strain>
    </source>
</reference>
<accession>G3JLX8</accession>
<feature type="transmembrane region" description="Helical" evidence="2">
    <location>
        <begin position="662"/>
        <end position="690"/>
    </location>
</feature>
<keyword evidence="2" id="KW-1133">Transmembrane helix</keyword>
<feature type="compositionally biased region" description="Acidic residues" evidence="1">
    <location>
        <begin position="525"/>
        <end position="536"/>
    </location>
</feature>
<dbReference type="eggNOG" id="ENOG502S5NF">
    <property type="taxonomic scope" value="Eukaryota"/>
</dbReference>
<keyword evidence="2" id="KW-0812">Transmembrane</keyword>
<sequence>MFPLKSQHNLPRSSPTFASPRHAALDWSRTGKARNPNPFSRTSQLLLKRSSPRHPQAPTRPRDTTTIIPEALAWDKTERLAARFILLVHLSVRSTFLLATPTNASCLAPPVPATTDTTPEASLPPPPARALLINRAILTRPDDEGFHTHLASNKKNSIRTPDQHFPILVTNRNHVCYLPTPSECPVNLSPAPKCYEFLKAPTPPEKYRIKFWHPSYNTPLFTLEAYDHADGGIHHGLAHSACSIFAENRTDGYLSTTRDGEHGKRVQAGWDAVLPAAAANYYFYVPYPPDFPDPPAGQSRPPYRYPLVTNFQEWRFQGLPEVWTRCKSIQHAAQTIQPQSTITSAMIARDQTCRVTAFQSGTEVAHLVPSHEKDWFFSNQMGTYNTDQTLDTNNLLRDLKNGMLLRSDIHSAFDTREFIFFPKSTKAFVVHMLVPTPEIGQLYHNTRVEISKCGIEFLFARFAWALFPFLSVFLGGVSESLLVVRWNADGKRIVEDVTDPRSLRQQSAASRSTYQKKRSRATAEDLNDYGESEESPSDFTLPTSGDDSDSKKRFGKRRCKSLNYSMYAQEVHINELRQAALAKQRPLCCFCVLFLLFFHRFAPYTTQLPAEVRSEASLSATRISSQSDTVKDTDSVGLSREPVAYATPGTLPMVPPGRSDDYSFYFAAVGPFTFVLFFVLAAASTFLFTFSTLWLEIWMAAEGDPAKERFYFFTFWALQLSSVLVMLYISPIQAT</sequence>
<evidence type="ECO:0000256" key="1">
    <source>
        <dbReference type="SAM" id="MobiDB-lite"/>
    </source>
</evidence>
<evidence type="ECO:0000256" key="2">
    <source>
        <dbReference type="SAM" id="Phobius"/>
    </source>
</evidence>
<keyword evidence="5" id="KW-1185">Reference proteome</keyword>
<dbReference type="KEGG" id="cmt:CCM_07122"/>
<protein>
    <recommendedName>
        <fullName evidence="3">HNH nuclease domain-containing protein</fullName>
    </recommendedName>
</protein>
<dbReference type="GeneID" id="18169133"/>
<name>G3JLX8_CORMM</name>
<dbReference type="Proteomes" id="UP000001610">
    <property type="component" value="Unassembled WGS sequence"/>
</dbReference>
<dbReference type="OrthoDB" id="2142759at2759"/>
<feature type="region of interest" description="Disordered" evidence="1">
    <location>
        <begin position="504"/>
        <end position="554"/>
    </location>
</feature>
<keyword evidence="2" id="KW-0472">Membrane</keyword>
<dbReference type="InParanoid" id="G3JLX8"/>
<dbReference type="RefSeq" id="XP_006672323.1">
    <property type="nucleotide sequence ID" value="XM_006672260.1"/>
</dbReference>
<dbReference type="InterPro" id="IPR003615">
    <property type="entry name" value="HNH_nuc"/>
</dbReference>
<dbReference type="Pfam" id="PF13391">
    <property type="entry name" value="HNH_2"/>
    <property type="match status" value="1"/>
</dbReference>
<dbReference type="AlphaFoldDB" id="G3JLX8"/>
<gene>
    <name evidence="4" type="ORF">CCM_07122</name>
</gene>
<dbReference type="VEuPathDB" id="FungiDB:CCM_07122"/>
<dbReference type="EMBL" id="JH126403">
    <property type="protein sequence ID" value="EGX90702.1"/>
    <property type="molecule type" value="Genomic_DNA"/>
</dbReference>
<evidence type="ECO:0000313" key="5">
    <source>
        <dbReference type="Proteomes" id="UP000001610"/>
    </source>
</evidence>
<evidence type="ECO:0000313" key="4">
    <source>
        <dbReference type="EMBL" id="EGX90702.1"/>
    </source>
</evidence>
<feature type="transmembrane region" description="Helical" evidence="2">
    <location>
        <begin position="462"/>
        <end position="484"/>
    </location>
</feature>
<feature type="compositionally biased region" description="Polar residues" evidence="1">
    <location>
        <begin position="1"/>
        <end position="17"/>
    </location>
</feature>
<proteinExistence type="predicted"/>